<name>T5A7I4_OPHSC</name>
<sequence>MKLAATLSTVLVGLAMASPLPDHQIYPRAGLPSAEIQQPHGNRIIGQPLRVRQLGTRPNSNRPPDHPNGGTVHAPDEHVAGPSGTQNSGSRPGPQNSGSRRGSTTSQETIPEYTAEQERADARANRAPPKYPFSIEKGSPHPSDGATDQPPTYEEPLGPPQGGSLPSYKDGSKAAKKPYDPISHKPVEQLDLNRGRPREVAGSATEGSYTSTGERSGTTNRGGGAAGAAGATGGVGAGGVASAGGGLLGAGVAVVGGVASAGASGLAGSSSNDRRTGSEKQAAKKPKGASNGDQTTGTNRPDGEESAAGKKHDKSAVQNKDEPGVEPPCNQAGLTNVSACLEKTNQCRKEGNSDIDKLKACVIRKK</sequence>
<evidence type="ECO:0000313" key="4">
    <source>
        <dbReference type="Proteomes" id="UP000019374"/>
    </source>
</evidence>
<evidence type="ECO:0000313" key="3">
    <source>
        <dbReference type="EMBL" id="EQK97757.1"/>
    </source>
</evidence>
<keyword evidence="2" id="KW-0732">Signal</keyword>
<organism evidence="3 4">
    <name type="scientific">Ophiocordyceps sinensis (strain Co18 / CGMCC 3.14243)</name>
    <name type="common">Yarsagumba caterpillar fungus</name>
    <name type="synonym">Hirsutella sinensis</name>
    <dbReference type="NCBI Taxonomy" id="911162"/>
    <lineage>
        <taxon>Eukaryota</taxon>
        <taxon>Fungi</taxon>
        <taxon>Dikarya</taxon>
        <taxon>Ascomycota</taxon>
        <taxon>Pezizomycotina</taxon>
        <taxon>Sordariomycetes</taxon>
        <taxon>Hypocreomycetidae</taxon>
        <taxon>Hypocreales</taxon>
        <taxon>Ophiocordycipitaceae</taxon>
        <taxon>Ophiocordyceps</taxon>
    </lineage>
</organism>
<gene>
    <name evidence="3" type="ORF">OCS_06530</name>
</gene>
<dbReference type="Proteomes" id="UP000019374">
    <property type="component" value="Unassembled WGS sequence"/>
</dbReference>
<evidence type="ECO:0000256" key="1">
    <source>
        <dbReference type="SAM" id="MobiDB-lite"/>
    </source>
</evidence>
<feature type="compositionally biased region" description="Basic and acidic residues" evidence="1">
    <location>
        <begin position="272"/>
        <end position="282"/>
    </location>
</feature>
<reference evidence="3 4" key="1">
    <citation type="journal article" date="2013" name="Chin. Sci. Bull.">
        <title>Genome survey uncovers the secrets of sex and lifestyle in caterpillar fungus.</title>
        <authorList>
            <person name="Hu X."/>
            <person name="Zhang Y."/>
            <person name="Xiao G."/>
            <person name="Zheng P."/>
            <person name="Xia Y."/>
            <person name="Zhang X."/>
            <person name="St Leger R.J."/>
            <person name="Liu X."/>
            <person name="Wang C."/>
        </authorList>
    </citation>
    <scope>NUCLEOTIDE SEQUENCE [LARGE SCALE GENOMIC DNA]</scope>
    <source>
        <strain evidence="4">Co18 / CGMCC 3.14243</strain>
        <tissue evidence="3">Fruit-body</tissue>
    </source>
</reference>
<feature type="compositionally biased region" description="Low complexity" evidence="1">
    <location>
        <begin position="261"/>
        <end position="271"/>
    </location>
</feature>
<dbReference type="HOGENOM" id="CLU_756706_0_0_1"/>
<accession>T5A7I4</accession>
<feature type="compositionally biased region" description="Polar residues" evidence="1">
    <location>
        <begin position="205"/>
        <end position="219"/>
    </location>
</feature>
<feature type="signal peptide" evidence="2">
    <location>
        <begin position="1"/>
        <end position="17"/>
    </location>
</feature>
<feature type="compositionally biased region" description="Basic and acidic residues" evidence="1">
    <location>
        <begin position="170"/>
        <end position="199"/>
    </location>
</feature>
<feature type="compositionally biased region" description="Polar residues" evidence="1">
    <location>
        <begin position="83"/>
        <end position="109"/>
    </location>
</feature>
<feature type="compositionally biased region" description="Basic and acidic residues" evidence="1">
    <location>
        <begin position="301"/>
        <end position="310"/>
    </location>
</feature>
<feature type="compositionally biased region" description="Gly residues" evidence="1">
    <location>
        <begin position="220"/>
        <end position="245"/>
    </location>
</feature>
<protein>
    <submittedName>
        <fullName evidence="3">Uncharacterized protein</fullName>
    </submittedName>
</protein>
<proteinExistence type="predicted"/>
<feature type="region of interest" description="Disordered" evidence="1">
    <location>
        <begin position="33"/>
        <end position="245"/>
    </location>
</feature>
<dbReference type="AlphaFoldDB" id="T5A7I4"/>
<dbReference type="EMBL" id="KE656831">
    <property type="protein sequence ID" value="EQK97757.1"/>
    <property type="molecule type" value="Genomic_DNA"/>
</dbReference>
<feature type="chain" id="PRO_5004596686" evidence="2">
    <location>
        <begin position="18"/>
        <end position="366"/>
    </location>
</feature>
<evidence type="ECO:0000256" key="2">
    <source>
        <dbReference type="SAM" id="SignalP"/>
    </source>
</evidence>
<feature type="region of interest" description="Disordered" evidence="1">
    <location>
        <begin position="261"/>
        <end position="332"/>
    </location>
</feature>